<evidence type="ECO:0000313" key="2">
    <source>
        <dbReference type="Proteomes" id="UP000320390"/>
    </source>
</evidence>
<organism evidence="1 2">
    <name type="scientific">Saltatorellus ferox</name>
    <dbReference type="NCBI Taxonomy" id="2528018"/>
    <lineage>
        <taxon>Bacteria</taxon>
        <taxon>Pseudomonadati</taxon>
        <taxon>Planctomycetota</taxon>
        <taxon>Planctomycetia</taxon>
        <taxon>Planctomycetia incertae sedis</taxon>
        <taxon>Saltatorellus</taxon>
    </lineage>
</organism>
<name>A0A518EPG9_9BACT</name>
<proteinExistence type="predicted"/>
<dbReference type="EMBL" id="CP036434">
    <property type="protein sequence ID" value="QDV05984.1"/>
    <property type="molecule type" value="Genomic_DNA"/>
</dbReference>
<keyword evidence="2" id="KW-1185">Reference proteome</keyword>
<accession>A0A518EPG9</accession>
<sequence>MARFHRDDPQRYALSMRTLSVLSLSLGCGFLAAGVSAWNAQVRPRAVESRKIPGFLGAADWEEAIDTARVRGSKLILLFANVGTELTRPGGALEDREVQTALAAFVPVVVWLDGPASDRELARRLDVAAAPLWLVLSSAESAPVCVDALEPVTGARFERYGLCAELLRAAEGRNALQGLRARAQAGDQGTGEGAVLALALRLEAAGDWKGAAQLIEEARPAAPSARSPLARYERLSAAMRADPAPSGAADRESALEEALLTENDSTLLYMGWTRVASELERSAGAAASSPGGSHLGVPSARWERRLRETTRRAWIACPDELVLPFGALLVERFARAPRDLDSLDKAFLGAVIRTMAQAEGADADPGRVWLTRSRATLGSILQNRPR</sequence>
<dbReference type="PROSITE" id="PS51257">
    <property type="entry name" value="PROKAR_LIPOPROTEIN"/>
    <property type="match status" value="1"/>
</dbReference>
<dbReference type="AlphaFoldDB" id="A0A518EPG9"/>
<evidence type="ECO:0008006" key="3">
    <source>
        <dbReference type="Google" id="ProtNLM"/>
    </source>
</evidence>
<dbReference type="Proteomes" id="UP000320390">
    <property type="component" value="Chromosome"/>
</dbReference>
<reference evidence="1 2" key="1">
    <citation type="submission" date="2019-02" db="EMBL/GenBank/DDBJ databases">
        <title>Deep-cultivation of Planctomycetes and their phenomic and genomic characterization uncovers novel biology.</title>
        <authorList>
            <person name="Wiegand S."/>
            <person name="Jogler M."/>
            <person name="Boedeker C."/>
            <person name="Pinto D."/>
            <person name="Vollmers J."/>
            <person name="Rivas-Marin E."/>
            <person name="Kohn T."/>
            <person name="Peeters S.H."/>
            <person name="Heuer A."/>
            <person name="Rast P."/>
            <person name="Oberbeckmann S."/>
            <person name="Bunk B."/>
            <person name="Jeske O."/>
            <person name="Meyerdierks A."/>
            <person name="Storesund J.E."/>
            <person name="Kallscheuer N."/>
            <person name="Luecker S."/>
            <person name="Lage O.M."/>
            <person name="Pohl T."/>
            <person name="Merkel B.J."/>
            <person name="Hornburger P."/>
            <person name="Mueller R.-W."/>
            <person name="Bruemmer F."/>
            <person name="Labrenz M."/>
            <person name="Spormann A.M."/>
            <person name="Op den Camp H."/>
            <person name="Overmann J."/>
            <person name="Amann R."/>
            <person name="Jetten M.S.M."/>
            <person name="Mascher T."/>
            <person name="Medema M.H."/>
            <person name="Devos D.P."/>
            <person name="Kaster A.-K."/>
            <person name="Ovreas L."/>
            <person name="Rohde M."/>
            <person name="Galperin M.Y."/>
            <person name="Jogler C."/>
        </authorList>
    </citation>
    <scope>NUCLEOTIDE SEQUENCE [LARGE SCALE GENOMIC DNA]</scope>
    <source>
        <strain evidence="1 2">Poly30</strain>
    </source>
</reference>
<protein>
    <recommendedName>
        <fullName evidence="3">Thioredoxin domain-containing protein</fullName>
    </recommendedName>
</protein>
<evidence type="ECO:0000313" key="1">
    <source>
        <dbReference type="EMBL" id="QDV05984.1"/>
    </source>
</evidence>
<gene>
    <name evidence="1" type="ORF">Poly30_14880</name>
</gene>